<feature type="compositionally biased region" description="Basic and acidic residues" evidence="3">
    <location>
        <begin position="1061"/>
        <end position="1080"/>
    </location>
</feature>
<sequence length="1146" mass="122897">MQDPGPMQRQIHRRSPGAENGQGGVGGGMPSNIPARVMSPAMAGAGMGGPGLPRPSPSSRSVGSGTAPGTGPSGARRANTSSGSGSGSGPGSGPGASGSNASVPLSQIEKSVTHLLVATKQLLETLTQWSRGQATDTQVSDVYVRLGYEFNMACRAFTAINVDTSDLGNVPELLRNILESTLSQEASSESLEKYLPRIRDIIINLLHGLKRKQQKLRQKQARDRESSTTTSSTESLTARANSLSTSGSAGSGLTTLLNESIDGGYGDAQGYPQTQQQQQQPPPQLPPSRDDAKSSSPSRRFIPPRDQSRGSVNSEQSSLSSATMQSMPVLPAYPDGSSNSLGTSASMGELNIDAFPPPPPPKSQQSALMALQRNGDHLERRASRRYSTYHLQKHLGGSISSSVPLMPPPQTTPIPNRGRGEVRESMRAVQGRNGRSNESMGRIGGGGYDSSPMRSALSSDTRADGKDAVTAITTAITTDMTRRDDSPMAKTPDDKYPLPSATLTGPPVDLMPALPVTSSGDEQSPARRRADSSEPRTEAELRERARSINAAQAALVGQAPPTSGVDASPPPMPTAAAQPEPEPASKELTLFLQYKSKVKKFVLPEGYSELSIGRLQLAFIEKFSWNTQQNGADLPEIYIQDPISGVRHELDDLADIKDRTVLALNVEPLDEIKRHIDEGLGSLKSMVQQVKQNVDEQGAALQRVSDRQQEASKEMARMAAAPVQPMTPPADSPRSTSLGSAPSASAITRGGAGSLGKRFSNQQMTEVQSLRRDLAVLRQTYSNFQSDVESSMTALRNKAANVKTAIADTAIPDFEGGQGQAVVAAGRKKLSAESDRLVTKVDDLQDLVEDLRKDVVHRGVRPLPRQLELVTKDITQLAKDLTKMEEGMKRDKPIWTKIWEKELEEVCKGRDELQLAEDLLVDLQDDLEKASETFALVEQATKEQMKDAGVNGGPGAGAPGGVNGSPNGGLIGGMSLISRQLSRGLRTIGEGIGMVDPNAAKEGVLGEVRALQPNHENRLEAIERAEKLRQKELESRRGNPLLRELTGFVEEGKLKKSGGFEEVERARKAKDDRIRREVWERMNGPIGGEEEEEEGEEEYQDEDEEGEEEEEFEEAKEEADGDEGEPEGKAANGDGPEQEGTAAAAV</sequence>
<dbReference type="Gene3D" id="1.20.58.1540">
    <property type="entry name" value="Actin interacting protein 3, C-terminal domain"/>
    <property type="match status" value="1"/>
</dbReference>
<keyword evidence="1 2" id="KW-0175">Coiled coil</keyword>
<evidence type="ECO:0000313" key="5">
    <source>
        <dbReference type="EMBL" id="KIH90749.1"/>
    </source>
</evidence>
<feature type="compositionally biased region" description="Low complexity" evidence="3">
    <location>
        <begin position="73"/>
        <end position="83"/>
    </location>
</feature>
<feature type="compositionally biased region" description="Basic and acidic residues" evidence="3">
    <location>
        <begin position="524"/>
        <end position="543"/>
    </location>
</feature>
<dbReference type="InterPro" id="IPR056279">
    <property type="entry name" value="Aip3p_Bud6_N"/>
</dbReference>
<dbReference type="GO" id="GO:0005737">
    <property type="term" value="C:cytoplasm"/>
    <property type="evidence" value="ECO:0007669"/>
    <property type="project" value="TreeGrafter"/>
</dbReference>
<evidence type="ECO:0000256" key="3">
    <source>
        <dbReference type="SAM" id="MobiDB-lite"/>
    </source>
</evidence>
<keyword evidence="6" id="KW-1185">Reference proteome</keyword>
<feature type="compositionally biased region" description="Low complexity" evidence="3">
    <location>
        <begin position="294"/>
        <end position="305"/>
    </location>
</feature>
<feature type="region of interest" description="Disordered" evidence="3">
    <location>
        <begin position="397"/>
        <end position="543"/>
    </location>
</feature>
<feature type="region of interest" description="Disordered" evidence="3">
    <location>
        <begin position="556"/>
        <end position="584"/>
    </location>
</feature>
<dbReference type="GO" id="GO:0030010">
    <property type="term" value="P:establishment of cell polarity"/>
    <property type="evidence" value="ECO:0007669"/>
    <property type="project" value="TreeGrafter"/>
</dbReference>
<feature type="region of interest" description="Disordered" evidence="3">
    <location>
        <begin position="1"/>
        <end position="102"/>
    </location>
</feature>
<dbReference type="PANTHER" id="PTHR22741">
    <property type="entry name" value="P140CAP/SNIP-RELATED"/>
    <property type="match status" value="1"/>
</dbReference>
<feature type="compositionally biased region" description="Basic and acidic residues" evidence="3">
    <location>
        <begin position="480"/>
        <end position="496"/>
    </location>
</feature>
<dbReference type="OrthoDB" id="783096at2759"/>
<feature type="region of interest" description="Disordered" evidence="3">
    <location>
        <begin position="703"/>
        <end position="764"/>
    </location>
</feature>
<evidence type="ECO:0000259" key="4">
    <source>
        <dbReference type="SMART" id="SM00806"/>
    </source>
</evidence>
<feature type="coiled-coil region" evidence="2">
    <location>
        <begin position="913"/>
        <end position="940"/>
    </location>
</feature>
<dbReference type="GeneID" id="63673314"/>
<evidence type="ECO:0000313" key="6">
    <source>
        <dbReference type="Proteomes" id="UP000031575"/>
    </source>
</evidence>
<gene>
    <name evidence="5" type="ORF">SPBR_00073</name>
</gene>
<dbReference type="InterPro" id="IPR005613">
    <property type="entry name" value="AIP3_C"/>
</dbReference>
<dbReference type="EMBL" id="AWTV01000008">
    <property type="protein sequence ID" value="KIH90749.1"/>
    <property type="molecule type" value="Genomic_DNA"/>
</dbReference>
<feature type="compositionally biased region" description="Polar residues" evidence="3">
    <location>
        <begin position="336"/>
        <end position="346"/>
    </location>
</feature>
<dbReference type="Pfam" id="PF03915">
    <property type="entry name" value="AIP3"/>
    <property type="match status" value="1"/>
</dbReference>
<feature type="domain" description="Actin interacting protein 3 C-terminal" evidence="4">
    <location>
        <begin position="591"/>
        <end position="1072"/>
    </location>
</feature>
<dbReference type="Pfam" id="PF23153">
    <property type="entry name" value="Aip3p_Bud6_N"/>
    <property type="match status" value="1"/>
</dbReference>
<name>A0A0C2EW08_9PEZI</name>
<dbReference type="RefSeq" id="XP_040618759.1">
    <property type="nucleotide sequence ID" value="XM_040758393.1"/>
</dbReference>
<feature type="compositionally biased region" description="Polar residues" evidence="3">
    <location>
        <begin position="309"/>
        <end position="326"/>
    </location>
</feature>
<dbReference type="PANTHER" id="PTHR22741:SF10">
    <property type="entry name" value="COILED-COIL DOMAIN-CONTAINING PROTEIN CG32809"/>
    <property type="match status" value="1"/>
</dbReference>
<proteinExistence type="predicted"/>
<dbReference type="VEuPathDB" id="FungiDB:SPBR_00073"/>
<feature type="compositionally biased region" description="Low complexity" evidence="3">
    <location>
        <begin position="470"/>
        <end position="479"/>
    </location>
</feature>
<accession>A0A0C2EW08</accession>
<protein>
    <submittedName>
        <fullName evidence="5">Actin-interacting protein (Bud6/Aip3)</fullName>
    </submittedName>
</protein>
<dbReference type="HOGENOM" id="CLU_005287_2_0_1"/>
<feature type="compositionally biased region" description="Gly residues" evidence="3">
    <location>
        <begin position="84"/>
        <end position="96"/>
    </location>
</feature>
<dbReference type="SMART" id="SM00806">
    <property type="entry name" value="AIP3"/>
    <property type="match status" value="1"/>
</dbReference>
<feature type="compositionally biased region" description="Polar residues" evidence="3">
    <location>
        <begin position="733"/>
        <end position="746"/>
    </location>
</feature>
<organism evidence="5 6">
    <name type="scientific">Sporothrix brasiliensis 5110</name>
    <dbReference type="NCBI Taxonomy" id="1398154"/>
    <lineage>
        <taxon>Eukaryota</taxon>
        <taxon>Fungi</taxon>
        <taxon>Dikarya</taxon>
        <taxon>Ascomycota</taxon>
        <taxon>Pezizomycotina</taxon>
        <taxon>Sordariomycetes</taxon>
        <taxon>Sordariomycetidae</taxon>
        <taxon>Ophiostomatales</taxon>
        <taxon>Ophiostomataceae</taxon>
        <taxon>Sporothrix</taxon>
    </lineage>
</organism>
<feature type="region of interest" description="Disordered" evidence="3">
    <location>
        <begin position="1061"/>
        <end position="1146"/>
    </location>
</feature>
<dbReference type="InterPro" id="IPR022782">
    <property type="entry name" value="AIP3-like_C"/>
</dbReference>
<evidence type="ECO:0000256" key="1">
    <source>
        <dbReference type="ARBA" id="ARBA00023054"/>
    </source>
</evidence>
<evidence type="ECO:0000256" key="2">
    <source>
        <dbReference type="SAM" id="Coils"/>
    </source>
</evidence>
<reference evidence="5 6" key="1">
    <citation type="journal article" date="2014" name="BMC Genomics">
        <title>Comparative genomics of the major fungal agents of human and animal Sporotrichosis: Sporothrix schenckii and Sporothrix brasiliensis.</title>
        <authorList>
            <person name="Teixeira M.M."/>
            <person name="de Almeida L.G."/>
            <person name="Kubitschek-Barreira P."/>
            <person name="Alves F.L."/>
            <person name="Kioshima E.S."/>
            <person name="Abadio A.K."/>
            <person name="Fernandes L."/>
            <person name="Derengowski L.S."/>
            <person name="Ferreira K.S."/>
            <person name="Souza R.C."/>
            <person name="Ruiz J.C."/>
            <person name="de Andrade N.C."/>
            <person name="Paes H.C."/>
            <person name="Nicola A.M."/>
            <person name="Albuquerque P."/>
            <person name="Gerber A.L."/>
            <person name="Martins V.P."/>
            <person name="Peconick L.D."/>
            <person name="Neto A.V."/>
            <person name="Chaucanez C.B."/>
            <person name="Silva P.A."/>
            <person name="Cunha O.L."/>
            <person name="de Oliveira F.F."/>
            <person name="dos Santos T.C."/>
            <person name="Barros A.L."/>
            <person name="Soares M.A."/>
            <person name="de Oliveira L.M."/>
            <person name="Marini M.M."/>
            <person name="Villalobos-Duno H."/>
            <person name="Cunha M.M."/>
            <person name="de Hoog S."/>
            <person name="da Silveira J.F."/>
            <person name="Henrissat B."/>
            <person name="Nino-Vega G.A."/>
            <person name="Cisalpino P.S."/>
            <person name="Mora-Montes H.M."/>
            <person name="Almeida S.R."/>
            <person name="Stajich J.E."/>
            <person name="Lopes-Bezerra L.M."/>
            <person name="Vasconcelos A.T."/>
            <person name="Felipe M.S."/>
        </authorList>
    </citation>
    <scope>NUCLEOTIDE SEQUENCE [LARGE SCALE GENOMIC DNA]</scope>
    <source>
        <strain evidence="5 6">5110</strain>
    </source>
</reference>
<dbReference type="Proteomes" id="UP000031575">
    <property type="component" value="Unassembled WGS sequence"/>
</dbReference>
<dbReference type="AlphaFoldDB" id="A0A0C2EW08"/>
<dbReference type="GO" id="GO:0005519">
    <property type="term" value="F:cytoskeletal regulatory protein binding"/>
    <property type="evidence" value="ECO:0007669"/>
    <property type="project" value="InterPro"/>
</dbReference>
<feature type="coiled-coil region" evidence="2">
    <location>
        <begin position="827"/>
        <end position="854"/>
    </location>
</feature>
<feature type="compositionally biased region" description="Low complexity" evidence="3">
    <location>
        <begin position="227"/>
        <end position="257"/>
    </location>
</feature>
<feature type="compositionally biased region" description="Acidic residues" evidence="3">
    <location>
        <begin position="1088"/>
        <end position="1125"/>
    </location>
</feature>
<feature type="compositionally biased region" description="Basic and acidic residues" evidence="3">
    <location>
        <begin position="704"/>
        <end position="716"/>
    </location>
</feature>
<dbReference type="InterPro" id="IPR051825">
    <property type="entry name" value="SRCIN1"/>
</dbReference>
<comment type="caution">
    <text evidence="5">The sequence shown here is derived from an EMBL/GenBank/DDBJ whole genome shotgun (WGS) entry which is preliminary data.</text>
</comment>
<feature type="region of interest" description="Disordered" evidence="3">
    <location>
        <begin position="214"/>
        <end position="369"/>
    </location>
</feature>
<feature type="compositionally biased region" description="Gly residues" evidence="3">
    <location>
        <begin position="20"/>
        <end position="29"/>
    </location>
</feature>
<dbReference type="GO" id="GO:0051286">
    <property type="term" value="C:cell tip"/>
    <property type="evidence" value="ECO:0007669"/>
    <property type="project" value="TreeGrafter"/>
</dbReference>